<proteinExistence type="predicted"/>
<gene>
    <name evidence="1" type="primary">Acey_s0677.g1439</name>
    <name evidence="1" type="ORF">Y032_0677g1439</name>
</gene>
<name>A0A016WHI4_9BILA</name>
<dbReference type="AlphaFoldDB" id="A0A016WHI4"/>
<comment type="caution">
    <text evidence="1">The sequence shown here is derived from an EMBL/GenBank/DDBJ whole genome shotgun (WGS) entry which is preliminary data.</text>
</comment>
<dbReference type="EMBL" id="JARK01000277">
    <property type="protein sequence ID" value="EYC39080.1"/>
    <property type="molecule type" value="Genomic_DNA"/>
</dbReference>
<sequence length="66" mass="7587">MAHIRNNNWQAKTEEKDVSTFDSIENTSDFGLLGFAADFAWCKNLEKLKKKVAKRAPSFVHRSNIM</sequence>
<protein>
    <submittedName>
        <fullName evidence="1">Uncharacterized protein</fullName>
    </submittedName>
</protein>
<keyword evidence="2" id="KW-1185">Reference proteome</keyword>
<organism evidence="1 2">
    <name type="scientific">Ancylostoma ceylanicum</name>
    <dbReference type="NCBI Taxonomy" id="53326"/>
    <lineage>
        <taxon>Eukaryota</taxon>
        <taxon>Metazoa</taxon>
        <taxon>Ecdysozoa</taxon>
        <taxon>Nematoda</taxon>
        <taxon>Chromadorea</taxon>
        <taxon>Rhabditida</taxon>
        <taxon>Rhabditina</taxon>
        <taxon>Rhabditomorpha</taxon>
        <taxon>Strongyloidea</taxon>
        <taxon>Ancylostomatidae</taxon>
        <taxon>Ancylostomatinae</taxon>
        <taxon>Ancylostoma</taxon>
    </lineage>
</organism>
<dbReference type="Proteomes" id="UP000024635">
    <property type="component" value="Unassembled WGS sequence"/>
</dbReference>
<evidence type="ECO:0000313" key="2">
    <source>
        <dbReference type="Proteomes" id="UP000024635"/>
    </source>
</evidence>
<evidence type="ECO:0000313" key="1">
    <source>
        <dbReference type="EMBL" id="EYC39080.1"/>
    </source>
</evidence>
<reference evidence="2" key="1">
    <citation type="journal article" date="2015" name="Nat. Genet.">
        <title>The genome and transcriptome of the zoonotic hookworm Ancylostoma ceylanicum identify infection-specific gene families.</title>
        <authorList>
            <person name="Schwarz E.M."/>
            <person name="Hu Y."/>
            <person name="Antoshechkin I."/>
            <person name="Miller M.M."/>
            <person name="Sternberg P.W."/>
            <person name="Aroian R.V."/>
        </authorList>
    </citation>
    <scope>NUCLEOTIDE SEQUENCE</scope>
    <source>
        <strain evidence="2">HY135</strain>
    </source>
</reference>
<accession>A0A016WHI4</accession>